<gene>
    <name evidence="1" type="ORF">NPD8_3996</name>
</gene>
<keyword evidence="1" id="KW-0614">Plasmid</keyword>
<name>A0A1L7JNT4_CLOBO</name>
<organism evidence="1">
    <name type="scientific">Clostridium botulinum</name>
    <dbReference type="NCBI Taxonomy" id="1491"/>
    <lineage>
        <taxon>Bacteria</taxon>
        <taxon>Bacillati</taxon>
        <taxon>Bacillota</taxon>
        <taxon>Clostridia</taxon>
        <taxon>Eubacteriales</taxon>
        <taxon>Clostridiaceae</taxon>
        <taxon>Clostridium</taxon>
    </lineage>
</organism>
<evidence type="ECO:0000313" key="1">
    <source>
        <dbReference type="EMBL" id="APU87354.1"/>
    </source>
</evidence>
<dbReference type="EMBL" id="CP015723">
    <property type="protein sequence ID" value="APU87354.1"/>
    <property type="molecule type" value="Genomic_DNA"/>
</dbReference>
<protein>
    <submittedName>
        <fullName evidence="1">Uncharacterized protein</fullName>
    </submittedName>
</protein>
<proteinExistence type="predicted"/>
<reference evidence="1" key="1">
    <citation type="submission" date="2016-05" db="EMBL/GenBank/DDBJ databases">
        <authorList>
            <person name="Lavstsen T."/>
            <person name="Jespersen J.S."/>
        </authorList>
    </citation>
    <scope>NUCLEOTIDE SEQUENCE</scope>
    <source>
        <strain evidence="1">CDC69096</strain>
        <plasmid evidence="1">pNPD8_2</plasmid>
    </source>
</reference>
<dbReference type="AlphaFoldDB" id="A0A1L7JNT4"/>
<accession>A0A1L7JNT4</accession>
<sequence>MVKKKLKGLILVIILLGVGNNISSRKLNFNIMEKWT</sequence>
<geneLocation type="plasmid" evidence="1">
    <name>pNPD8_2</name>
</geneLocation>